<keyword evidence="2" id="KW-0813">Transport</keyword>
<dbReference type="InterPro" id="IPR004846">
    <property type="entry name" value="T2SS/T3SS_dom"/>
</dbReference>
<comment type="subunit">
    <text evidence="2">The core secretion machinery of the T3SS is composed of approximately 20 different proteins, including cytoplasmic components, a base, an export apparatus and a needle. This subunit is part of the base, which anchors the injectisome in the bacterial cell envelope. Forms a stable homooligomeric complex.</text>
</comment>
<keyword evidence="2" id="KW-0998">Cell outer membrane</keyword>
<keyword evidence="2" id="KW-0653">Protein transport</keyword>
<keyword evidence="2" id="KW-0732">Signal</keyword>
<dbReference type="PANTHER" id="PTHR30332:SF5">
    <property type="entry name" value="SPI-1 TYPE 3 SECRETION SYSTEM SECRETIN"/>
    <property type="match status" value="1"/>
</dbReference>
<dbReference type="HAMAP" id="MF_02219">
    <property type="entry name" value="Type_III_secretin"/>
    <property type="match status" value="1"/>
</dbReference>
<dbReference type="Gene3D" id="3.55.50.30">
    <property type="match status" value="1"/>
</dbReference>
<feature type="domain" description="Type II/III secretion system secretin-like" evidence="3">
    <location>
        <begin position="347"/>
        <end position="507"/>
    </location>
</feature>
<evidence type="ECO:0000313" key="5">
    <source>
        <dbReference type="EMBL" id="MCY0789918.1"/>
    </source>
</evidence>
<feature type="domain" description="SPI-1 type 3 secretion system secretin N0" evidence="4">
    <location>
        <begin position="40"/>
        <end position="107"/>
    </location>
</feature>
<name>A0A9Q4CMJ5_MORMO</name>
<dbReference type="GO" id="GO:0009279">
    <property type="term" value="C:cell outer membrane"/>
    <property type="evidence" value="ECO:0007669"/>
    <property type="project" value="UniProtKB-SubCell"/>
</dbReference>
<dbReference type="NCBIfam" id="TIGR02516">
    <property type="entry name" value="type_III_yscC"/>
    <property type="match status" value="1"/>
</dbReference>
<comment type="caution">
    <text evidence="5">The sequence shown here is derived from an EMBL/GenBank/DDBJ whole genome shotgun (WGS) entry which is preliminary data.</text>
</comment>
<keyword evidence="2" id="KW-0811">Translocation</keyword>
<gene>
    <name evidence="2 5" type="primary">sctC</name>
    <name evidence="5" type="ORF">N0392_09500</name>
</gene>
<dbReference type="PRINTS" id="PR01337">
    <property type="entry name" value="TYPE3OMGPROT"/>
</dbReference>
<reference evidence="5" key="1">
    <citation type="submission" date="2022-08" db="EMBL/GenBank/DDBJ databases">
        <authorList>
            <person name="Dale J.L."/>
        </authorList>
    </citation>
    <scope>NUCLEOTIDE SEQUENCE</scope>
    <source>
        <strain evidence="5">2022EL-00758</strain>
    </source>
</reference>
<dbReference type="Gene3D" id="3.30.1370.120">
    <property type="match status" value="2"/>
</dbReference>
<dbReference type="GO" id="GO:0015627">
    <property type="term" value="C:type II protein secretion system complex"/>
    <property type="evidence" value="ECO:0007669"/>
    <property type="project" value="TreeGrafter"/>
</dbReference>
<dbReference type="InterPro" id="IPR049034">
    <property type="entry name" value="T3S_SPI-1_N0"/>
</dbReference>
<dbReference type="Pfam" id="PF00263">
    <property type="entry name" value="Secretin"/>
    <property type="match status" value="1"/>
</dbReference>
<sequence precursor="true">MRLKNSTGRLICFVFCLLSLPVMAEQVVLYEKKPPLQEQYVAKETRLDHFFDALAGRLDVMIISSDAVKKKKISGTFDLSDPQAALSQMLKTLSLVSYRENRTIYIYSSNEVESSMLTLKAITRNELITFLKQTGLFDAQYPQTSDRQQRILYITAPPRYLSLIRSAADALEAQHSVQEQGISPEDEHIQLVKLENSFVQDREITSRGKSLILPGGASALRELLDSGPAAKTGLVPQDAEQESIQPAETVWLGGERVRIVPLQGENSLLLKGQRNALHLINQLIKQLDTAKPQIELSLWIIDVSKNEADQLGINWQANYGTGNMKVAFNLSELNQFTGFSFFSKIRALSAKGQANMVSRPIILTQDNTPAIFDNNTTFYSKLQGERMSSLESITYGTKVSVTPRIANQRKSVEMIIDLEDGAQKKEADGTGGEDALPVINRTNISTIARVAQGNTLLIGGYTRENTHRHNDKIPLLGDIPLAGRLFQFESVKTEKMVRLFLLQPRILQQDFFSDTEITGHIPFNNENKQDIKMMQKLKRGY</sequence>
<proteinExistence type="inferred from homology"/>
<accession>A0A9Q4CMJ5</accession>
<feature type="signal peptide" evidence="2">
    <location>
        <begin position="1"/>
        <end position="24"/>
    </location>
</feature>
<keyword evidence="2" id="KW-0472">Membrane</keyword>
<dbReference type="GO" id="GO:0030257">
    <property type="term" value="C:type III protein secretion system complex"/>
    <property type="evidence" value="ECO:0007669"/>
    <property type="project" value="UniProtKB-UniRule"/>
</dbReference>
<evidence type="ECO:0000259" key="3">
    <source>
        <dbReference type="Pfam" id="PF00263"/>
    </source>
</evidence>
<comment type="subcellular location">
    <subcellularLocation>
        <location evidence="1 2">Cell outer membrane</location>
    </subcellularLocation>
</comment>
<dbReference type="InterPro" id="IPR038591">
    <property type="entry name" value="NolW-like_sf"/>
</dbReference>
<comment type="similarity">
    <text evidence="2">Belongs to the bacterial secretin family. T3SS SctC subfamily.</text>
</comment>
<dbReference type="InterPro" id="IPR050810">
    <property type="entry name" value="Bact_Secretion_Sys_Channel"/>
</dbReference>
<dbReference type="Pfam" id="PF21304">
    <property type="entry name" value="T3S_SPI-1_N0"/>
    <property type="match status" value="1"/>
</dbReference>
<dbReference type="GO" id="GO:0030254">
    <property type="term" value="P:protein secretion by the type III secretion system"/>
    <property type="evidence" value="ECO:0007669"/>
    <property type="project" value="UniProtKB-UniRule"/>
</dbReference>
<dbReference type="RefSeq" id="WP_267785475.1">
    <property type="nucleotide sequence ID" value="NZ_JAPNMI010000004.1"/>
</dbReference>
<dbReference type="Proteomes" id="UP001076655">
    <property type="component" value="Unassembled WGS sequence"/>
</dbReference>
<evidence type="ECO:0000313" key="6">
    <source>
        <dbReference type="Proteomes" id="UP001076655"/>
    </source>
</evidence>
<protein>
    <recommendedName>
        <fullName evidence="2">Type 3 secretion system secretin</fullName>
        <shortName evidence="2">T3SS secretin</shortName>
    </recommendedName>
</protein>
<comment type="function">
    <text evidence="2">Component of the type III secretion system (T3SS), also called injectisome, which is used to inject bacterial effector proteins into eukaryotic host cells. Forms a ring-shaped multimeric structure with an apparent central pore in the outer membrane.</text>
</comment>
<dbReference type="AlphaFoldDB" id="A0A9Q4CMJ5"/>
<dbReference type="EMBL" id="JAPNMI010000004">
    <property type="protein sequence ID" value="MCY0789918.1"/>
    <property type="molecule type" value="Genomic_DNA"/>
</dbReference>
<evidence type="ECO:0000256" key="1">
    <source>
        <dbReference type="ARBA" id="ARBA00004442"/>
    </source>
</evidence>
<dbReference type="PANTHER" id="PTHR30332">
    <property type="entry name" value="PROBABLE GENERAL SECRETION PATHWAY PROTEIN D"/>
    <property type="match status" value="1"/>
</dbReference>
<organism evidence="5 6">
    <name type="scientific">Morganella morganii</name>
    <name type="common">Proteus morganii</name>
    <dbReference type="NCBI Taxonomy" id="582"/>
    <lineage>
        <taxon>Bacteria</taxon>
        <taxon>Pseudomonadati</taxon>
        <taxon>Pseudomonadota</taxon>
        <taxon>Gammaproteobacteria</taxon>
        <taxon>Enterobacterales</taxon>
        <taxon>Morganellaceae</taxon>
        <taxon>Morganella</taxon>
    </lineage>
</organism>
<feature type="chain" id="PRO_5040553185" description="Type 3 secretion system secretin" evidence="2">
    <location>
        <begin position="25"/>
        <end position="541"/>
    </location>
</feature>
<evidence type="ECO:0000259" key="4">
    <source>
        <dbReference type="Pfam" id="PF21304"/>
    </source>
</evidence>
<evidence type="ECO:0000256" key="2">
    <source>
        <dbReference type="HAMAP-Rule" id="MF_02219"/>
    </source>
</evidence>
<dbReference type="InterPro" id="IPR003522">
    <property type="entry name" value="T3SS_OM_pore_YscC"/>
</dbReference>